<organism evidence="1 2">
    <name type="scientific">Eumeta variegata</name>
    <name type="common">Bagworm moth</name>
    <name type="synonym">Eumeta japonica</name>
    <dbReference type="NCBI Taxonomy" id="151549"/>
    <lineage>
        <taxon>Eukaryota</taxon>
        <taxon>Metazoa</taxon>
        <taxon>Ecdysozoa</taxon>
        <taxon>Arthropoda</taxon>
        <taxon>Hexapoda</taxon>
        <taxon>Insecta</taxon>
        <taxon>Pterygota</taxon>
        <taxon>Neoptera</taxon>
        <taxon>Endopterygota</taxon>
        <taxon>Lepidoptera</taxon>
        <taxon>Glossata</taxon>
        <taxon>Ditrysia</taxon>
        <taxon>Tineoidea</taxon>
        <taxon>Psychidae</taxon>
        <taxon>Oiketicinae</taxon>
        <taxon>Eumeta</taxon>
    </lineage>
</organism>
<evidence type="ECO:0000313" key="1">
    <source>
        <dbReference type="EMBL" id="GBP23229.1"/>
    </source>
</evidence>
<protein>
    <submittedName>
        <fullName evidence="1">Uncharacterized protein</fullName>
    </submittedName>
</protein>
<dbReference type="AlphaFoldDB" id="A0A4C1UA87"/>
<evidence type="ECO:0000313" key="2">
    <source>
        <dbReference type="Proteomes" id="UP000299102"/>
    </source>
</evidence>
<keyword evidence="2" id="KW-1185">Reference proteome</keyword>
<dbReference type="Proteomes" id="UP000299102">
    <property type="component" value="Unassembled WGS sequence"/>
</dbReference>
<sequence>MATTSRSRRKICVRDTYIGLRSKCKKFHRARVGIRVRRLKLIFARRGNLATYSGSSRRGRGRVVATSPGYYNHARNLTERGGCGAPNAFTLRTQVDTRRTVFQTSPHPLDFGRPSSDILRRFKAGVEMFTSLRDEGHMGVGGGRHLILGPAPSVKY</sequence>
<reference evidence="1 2" key="1">
    <citation type="journal article" date="2019" name="Commun. Biol.">
        <title>The bagworm genome reveals a unique fibroin gene that provides high tensile strength.</title>
        <authorList>
            <person name="Kono N."/>
            <person name="Nakamura H."/>
            <person name="Ohtoshi R."/>
            <person name="Tomita M."/>
            <person name="Numata K."/>
            <person name="Arakawa K."/>
        </authorList>
    </citation>
    <scope>NUCLEOTIDE SEQUENCE [LARGE SCALE GENOMIC DNA]</scope>
</reference>
<proteinExistence type="predicted"/>
<gene>
    <name evidence="1" type="ORF">EVAR_82394_1</name>
</gene>
<name>A0A4C1UA87_EUMVA</name>
<dbReference type="EMBL" id="BGZK01000148">
    <property type="protein sequence ID" value="GBP23229.1"/>
    <property type="molecule type" value="Genomic_DNA"/>
</dbReference>
<accession>A0A4C1UA87</accession>
<comment type="caution">
    <text evidence="1">The sequence shown here is derived from an EMBL/GenBank/DDBJ whole genome shotgun (WGS) entry which is preliminary data.</text>
</comment>